<accession>A0ABS5YDM9</accession>
<evidence type="ECO:0000256" key="5">
    <source>
        <dbReference type="ARBA" id="ARBA00022982"/>
    </source>
</evidence>
<name>A0ABS5YDM9_9GAMM</name>
<dbReference type="InterPro" id="IPR007329">
    <property type="entry name" value="FMN-bd"/>
</dbReference>
<dbReference type="PANTHER" id="PTHR36118:SF1">
    <property type="entry name" value="ION-TRANSLOCATING OXIDOREDUCTASE COMPLEX SUBUNIT G"/>
    <property type="match status" value="1"/>
</dbReference>
<evidence type="ECO:0000256" key="2">
    <source>
        <dbReference type="ARBA" id="ARBA00022553"/>
    </source>
</evidence>
<keyword evidence="6" id="KW-0472">Membrane</keyword>
<comment type="subunit">
    <text evidence="6">The complex is composed of six subunits: RnfA, RnfB, RnfC, RnfD, RnfE and RnfG.</text>
</comment>
<keyword evidence="2 6" id="KW-0597">Phosphoprotein</keyword>
<sequence length="211" mass="22738">MLRTMRKHGITLALFAALATGLTALVNGLTTGTIERQAARQQLQLLDQVVPPDLYNNQLLNECYLVTDPALGSAAPHRLYLARKDGTPVAAAIETTAPDGFAGAIDLLVGADFAGNVLGARVTRHHETPGLGDKIELRLSDWITHFSGKPLRSDNDTNWAVRKDGGMFDQFTGATITPRAVVNAVKRTAGFLKKNLNTLEKMPLCGEPSHD</sequence>
<keyword evidence="6" id="KW-0997">Cell inner membrane</keyword>
<keyword evidence="3 6" id="KW-0285">Flavoprotein</keyword>
<feature type="modified residue" description="FMN phosphoryl threonine" evidence="6">
    <location>
        <position position="175"/>
    </location>
</feature>
<keyword evidence="6" id="KW-1133">Transmembrane helix</keyword>
<dbReference type="EC" id="7.-.-.-" evidence="6"/>
<reference evidence="8 9" key="1">
    <citation type="journal article" date="2021" name="Genome Biol. Evol.">
        <title>The evolution of interdependence in a four-way mealybug symbiosis.</title>
        <authorList>
            <person name="Garber A.I."/>
            <person name="Kupper M."/>
            <person name="Laetsch D.R."/>
            <person name="Weldon S.R."/>
            <person name="Ladinsky M.S."/>
            <person name="Bjorkman P.J."/>
            <person name="McCutcheon J.P."/>
        </authorList>
    </citation>
    <scope>NUCLEOTIDE SEQUENCE [LARGE SCALE GENOMIC DNA]</scope>
    <source>
        <strain evidence="8">SOD</strain>
    </source>
</reference>
<dbReference type="PANTHER" id="PTHR36118">
    <property type="entry name" value="ION-TRANSLOCATING OXIDOREDUCTASE COMPLEX SUBUNIT G"/>
    <property type="match status" value="1"/>
</dbReference>
<dbReference type="Proteomes" id="UP000811282">
    <property type="component" value="Unassembled WGS sequence"/>
</dbReference>
<comment type="similarity">
    <text evidence="6">Belongs to the RnfG family.</text>
</comment>
<feature type="domain" description="FMN-binding" evidence="7">
    <location>
        <begin position="100"/>
        <end position="192"/>
    </location>
</feature>
<comment type="function">
    <text evidence="6">Part of a membrane-bound complex that couples electron transfer with translocation of ions across the membrane.</text>
</comment>
<dbReference type="RefSeq" id="WP_215670731.1">
    <property type="nucleotide sequence ID" value="NZ_JAFJYC010000002.1"/>
</dbReference>
<dbReference type="InterPro" id="IPR010209">
    <property type="entry name" value="Ion_transpt_RnfG/RsxG"/>
</dbReference>
<keyword evidence="1 6" id="KW-0813">Transport</keyword>
<evidence type="ECO:0000259" key="7">
    <source>
        <dbReference type="SMART" id="SM00900"/>
    </source>
</evidence>
<dbReference type="SMART" id="SM00900">
    <property type="entry name" value="FMN_bind"/>
    <property type="match status" value="1"/>
</dbReference>
<keyword evidence="6" id="KW-0812">Transmembrane</keyword>
<dbReference type="PIRSF" id="PIRSF006091">
    <property type="entry name" value="E_trnsport_RnfG"/>
    <property type="match status" value="1"/>
</dbReference>
<dbReference type="HAMAP" id="MF_00479">
    <property type="entry name" value="RsxG_RnfG"/>
    <property type="match status" value="1"/>
</dbReference>
<dbReference type="EMBL" id="JAFJYC010000002">
    <property type="protein sequence ID" value="MBT9433145.1"/>
    <property type="molecule type" value="Genomic_DNA"/>
</dbReference>
<evidence type="ECO:0000256" key="3">
    <source>
        <dbReference type="ARBA" id="ARBA00022630"/>
    </source>
</evidence>
<comment type="caution">
    <text evidence="8">The sequence shown here is derived from an EMBL/GenBank/DDBJ whole genome shotgun (WGS) entry which is preliminary data.</text>
</comment>
<keyword evidence="5 6" id="KW-0249">Electron transport</keyword>
<gene>
    <name evidence="8" type="primary">rsxG</name>
    <name evidence="6" type="synonym">rnfG</name>
    <name evidence="8" type="ORF">JZM24_15315</name>
</gene>
<evidence type="ECO:0000256" key="1">
    <source>
        <dbReference type="ARBA" id="ARBA00022448"/>
    </source>
</evidence>
<proteinExistence type="inferred from homology"/>
<keyword evidence="9" id="KW-1185">Reference proteome</keyword>
<comment type="cofactor">
    <cofactor evidence="6">
        <name>FMN</name>
        <dbReference type="ChEBI" id="CHEBI:58210"/>
    </cofactor>
</comment>
<organism evidence="8 9">
    <name type="scientific">Candidatus Sodalis endolongispinus</name>
    <dbReference type="NCBI Taxonomy" id="2812662"/>
    <lineage>
        <taxon>Bacteria</taxon>
        <taxon>Pseudomonadati</taxon>
        <taxon>Pseudomonadota</taxon>
        <taxon>Gammaproteobacteria</taxon>
        <taxon>Enterobacterales</taxon>
        <taxon>Bruguierivoracaceae</taxon>
        <taxon>Sodalis</taxon>
    </lineage>
</organism>
<evidence type="ECO:0000256" key="6">
    <source>
        <dbReference type="HAMAP-Rule" id="MF_00479"/>
    </source>
</evidence>
<dbReference type="Pfam" id="PF04205">
    <property type="entry name" value="FMN_bind"/>
    <property type="match status" value="1"/>
</dbReference>
<comment type="subcellular location">
    <subcellularLocation>
        <location evidence="6">Cell inner membrane</location>
        <topology evidence="6">Single-pass membrane protein</topology>
    </subcellularLocation>
</comment>
<keyword evidence="4 6" id="KW-0288">FMN</keyword>
<evidence type="ECO:0000313" key="8">
    <source>
        <dbReference type="EMBL" id="MBT9433145.1"/>
    </source>
</evidence>
<evidence type="ECO:0000256" key="4">
    <source>
        <dbReference type="ARBA" id="ARBA00022643"/>
    </source>
</evidence>
<dbReference type="NCBIfam" id="NF002519">
    <property type="entry name" value="PRK01908.1"/>
    <property type="match status" value="1"/>
</dbReference>
<protein>
    <recommendedName>
        <fullName evidence="6">Ion-translocating oxidoreductase complex subunit G</fullName>
        <ecNumber evidence="6">7.-.-.-</ecNumber>
    </recommendedName>
    <alternativeName>
        <fullName evidence="6">Rnf electron transport complex subunit G</fullName>
    </alternativeName>
</protein>
<dbReference type="NCBIfam" id="TIGR01947">
    <property type="entry name" value="rnfG"/>
    <property type="match status" value="1"/>
</dbReference>
<keyword evidence="6" id="KW-1278">Translocase</keyword>
<evidence type="ECO:0000313" key="9">
    <source>
        <dbReference type="Proteomes" id="UP000811282"/>
    </source>
</evidence>
<keyword evidence="6" id="KW-1003">Cell membrane</keyword>